<accession>A0AAE1R2V8</accession>
<dbReference type="Proteomes" id="UP001291623">
    <property type="component" value="Unassembled WGS sequence"/>
</dbReference>
<proteinExistence type="predicted"/>
<evidence type="ECO:0000313" key="1">
    <source>
        <dbReference type="EMBL" id="KAK4344041.1"/>
    </source>
</evidence>
<reference evidence="1" key="1">
    <citation type="submission" date="2023-12" db="EMBL/GenBank/DDBJ databases">
        <title>Genome assembly of Anisodus tanguticus.</title>
        <authorList>
            <person name="Wang Y.-J."/>
        </authorList>
    </citation>
    <scope>NUCLEOTIDE SEQUENCE</scope>
    <source>
        <strain evidence="1">KB-2021</strain>
        <tissue evidence="1">Leaf</tissue>
    </source>
</reference>
<sequence>MTLIEDMTMMIDNPSPLGNGKTRLRSLGQLIARQDELTRERIKVHAQVNKNLEASKTTTPRML</sequence>
<gene>
    <name evidence="1" type="ORF">RND71_037135</name>
</gene>
<comment type="caution">
    <text evidence="1">The sequence shown here is derived from an EMBL/GenBank/DDBJ whole genome shotgun (WGS) entry which is preliminary data.</text>
</comment>
<keyword evidence="2" id="KW-1185">Reference proteome</keyword>
<dbReference type="EMBL" id="JAVYJV010000020">
    <property type="protein sequence ID" value="KAK4344041.1"/>
    <property type="molecule type" value="Genomic_DNA"/>
</dbReference>
<organism evidence="1 2">
    <name type="scientific">Anisodus tanguticus</name>
    <dbReference type="NCBI Taxonomy" id="243964"/>
    <lineage>
        <taxon>Eukaryota</taxon>
        <taxon>Viridiplantae</taxon>
        <taxon>Streptophyta</taxon>
        <taxon>Embryophyta</taxon>
        <taxon>Tracheophyta</taxon>
        <taxon>Spermatophyta</taxon>
        <taxon>Magnoliopsida</taxon>
        <taxon>eudicotyledons</taxon>
        <taxon>Gunneridae</taxon>
        <taxon>Pentapetalae</taxon>
        <taxon>asterids</taxon>
        <taxon>lamiids</taxon>
        <taxon>Solanales</taxon>
        <taxon>Solanaceae</taxon>
        <taxon>Solanoideae</taxon>
        <taxon>Hyoscyameae</taxon>
        <taxon>Anisodus</taxon>
    </lineage>
</organism>
<dbReference type="AlphaFoldDB" id="A0AAE1R2V8"/>
<evidence type="ECO:0000313" key="2">
    <source>
        <dbReference type="Proteomes" id="UP001291623"/>
    </source>
</evidence>
<protein>
    <submittedName>
        <fullName evidence="1">Uncharacterized protein</fullName>
    </submittedName>
</protein>
<name>A0AAE1R2V8_9SOLA</name>